<reference evidence="8 9" key="1">
    <citation type="journal article" date="2007" name="PLoS Biol.">
        <title>Evolution of symbiotic bacteria in the distal human intestine.</title>
        <authorList>
            <person name="Xu J."/>
            <person name="Mahowald M.A."/>
            <person name="Ley R.E."/>
            <person name="Lozupone C.A."/>
            <person name="Hamady M."/>
            <person name="Martens E.C."/>
            <person name="Henrissat B."/>
            <person name="Coutinho P.M."/>
            <person name="Minx P."/>
            <person name="Latreille P."/>
            <person name="Cordum H."/>
            <person name="Van Brunt A."/>
            <person name="Kim K."/>
            <person name="Fulton R.S."/>
            <person name="Fulton L.A."/>
            <person name="Clifton S.W."/>
            <person name="Wilson R.K."/>
            <person name="Knight R.D."/>
            <person name="Gordon J.I."/>
        </authorList>
    </citation>
    <scope>NUCLEOTIDE SEQUENCE [LARGE SCALE GENOMIC DNA]</scope>
    <source>
        <strain evidence="9">ATCC 8503 / DSM 20701 / CIP 104284 / JCM 5825 / NCTC 11152</strain>
    </source>
</reference>
<comment type="catalytic activity">
    <reaction evidence="7">
        <text>aldehydo-D-galacturonate = keto-D-tagaturonate</text>
        <dbReference type="Rhea" id="RHEA:27702"/>
        <dbReference type="ChEBI" id="CHEBI:12952"/>
        <dbReference type="ChEBI" id="CHEBI:17886"/>
    </reaction>
</comment>
<dbReference type="STRING" id="435591.BDI_3184"/>
<dbReference type="Gene3D" id="1.10.2020.10">
    <property type="entry name" value="uronate isomerase, domain 2, chain A"/>
    <property type="match status" value="1"/>
</dbReference>
<dbReference type="eggNOG" id="COG1904">
    <property type="taxonomic scope" value="Bacteria"/>
</dbReference>
<evidence type="ECO:0000256" key="4">
    <source>
        <dbReference type="ARBA" id="ARBA00012546"/>
    </source>
</evidence>
<dbReference type="PANTHER" id="PTHR30068:SF4">
    <property type="entry name" value="URONATE ISOMERASE"/>
    <property type="match status" value="1"/>
</dbReference>
<dbReference type="GO" id="GO:0042840">
    <property type="term" value="P:D-glucuronate catabolic process"/>
    <property type="evidence" value="ECO:0007669"/>
    <property type="project" value="TreeGrafter"/>
</dbReference>
<keyword evidence="6 7" id="KW-0413">Isomerase</keyword>
<evidence type="ECO:0000256" key="3">
    <source>
        <dbReference type="ARBA" id="ARBA00008397"/>
    </source>
</evidence>
<dbReference type="PaxDb" id="435591-BDI_3184"/>
<comment type="catalytic activity">
    <reaction evidence="1 7">
        <text>D-glucuronate = D-fructuronate</text>
        <dbReference type="Rhea" id="RHEA:13049"/>
        <dbReference type="ChEBI" id="CHEBI:58720"/>
        <dbReference type="ChEBI" id="CHEBI:59863"/>
        <dbReference type="EC" id="5.3.1.12"/>
    </reaction>
</comment>
<evidence type="ECO:0000313" key="9">
    <source>
        <dbReference type="Proteomes" id="UP000000566"/>
    </source>
</evidence>
<dbReference type="Gene3D" id="3.20.20.140">
    <property type="entry name" value="Metal-dependent hydrolases"/>
    <property type="match status" value="1"/>
</dbReference>
<dbReference type="InterPro" id="IPR032466">
    <property type="entry name" value="Metal_Hydrolase"/>
</dbReference>
<dbReference type="Proteomes" id="UP000000566">
    <property type="component" value="Chromosome"/>
</dbReference>
<dbReference type="EMBL" id="CP000140">
    <property type="protein sequence ID" value="ABR44890.1"/>
    <property type="molecule type" value="Genomic_DNA"/>
</dbReference>
<evidence type="ECO:0000256" key="2">
    <source>
        <dbReference type="ARBA" id="ARBA00004892"/>
    </source>
</evidence>
<evidence type="ECO:0000256" key="1">
    <source>
        <dbReference type="ARBA" id="ARBA00001165"/>
    </source>
</evidence>
<dbReference type="UniPathway" id="UPA00246"/>
<evidence type="ECO:0000256" key="5">
    <source>
        <dbReference type="ARBA" id="ARBA00020555"/>
    </source>
</evidence>
<evidence type="ECO:0000256" key="6">
    <source>
        <dbReference type="ARBA" id="ARBA00023235"/>
    </source>
</evidence>
<evidence type="ECO:0000256" key="7">
    <source>
        <dbReference type="HAMAP-Rule" id="MF_00675"/>
    </source>
</evidence>
<dbReference type="HAMAP" id="MF_00675">
    <property type="entry name" value="UxaC"/>
    <property type="match status" value="1"/>
</dbReference>
<proteinExistence type="inferred from homology"/>
<organism evidence="8 9">
    <name type="scientific">Parabacteroides distasonis (strain ATCC 8503 / DSM 20701 / CIP 104284 / JCM 5825 / NCTC 11152)</name>
    <dbReference type="NCBI Taxonomy" id="435591"/>
    <lineage>
        <taxon>Bacteria</taxon>
        <taxon>Pseudomonadati</taxon>
        <taxon>Bacteroidota</taxon>
        <taxon>Bacteroidia</taxon>
        <taxon>Bacteroidales</taxon>
        <taxon>Tannerellaceae</taxon>
        <taxon>Parabacteroides</taxon>
    </lineage>
</organism>
<dbReference type="SUPFAM" id="SSF51556">
    <property type="entry name" value="Metallo-dependent hydrolases"/>
    <property type="match status" value="1"/>
</dbReference>
<protein>
    <recommendedName>
        <fullName evidence="5 7">Uronate isomerase</fullName>
        <ecNumber evidence="4 7">5.3.1.12</ecNumber>
    </recommendedName>
    <alternativeName>
        <fullName evidence="7">Glucuronate isomerase</fullName>
    </alternativeName>
    <alternativeName>
        <fullName evidence="7">Uronic isomerase</fullName>
    </alternativeName>
</protein>
<evidence type="ECO:0000313" key="8">
    <source>
        <dbReference type="EMBL" id="ABR44890.1"/>
    </source>
</evidence>
<accession>A6LGS6</accession>
<comment type="pathway">
    <text evidence="2 7">Carbohydrate metabolism; pentose and glucuronate interconversion.</text>
</comment>
<gene>
    <name evidence="7" type="primary">uxaC</name>
    <name evidence="8" type="ordered locus">BDI_3184</name>
</gene>
<sequence length="532" mass="61859">MDPNHGYRCRGADRGESIRLVQGRRDLRRNGIQTLPQRSDSGKRLAIHYRFMPQRLIYHSKVSPSMKNFLDQDFLLQTDTARELYHEHAAKMPIIDYHCHLDPRQIAENHQFEDLTEIWLGGDHYKWRAMRANGIPEEYITGDKPSYEKFLKWAETMPYTMRNPLYHWTHLELSRIFGIHKVLNPASAEEIYATCTDKLRTPEYRAQAIMKRMNVEVVCTTDDPIDSLEFHQKIRSSGCHIRVYPAWRPDKVLAIDNFKALNDYLSKLEAAADKTILTYKHLLEALQKRHDFFAAQGCRLSDHGLDTFYAEPYTEQEIEVIFLKARMGKSLTEQEVRKYRSALLYELAAMDARSGWVQQFHIGANRNNNKRMFKLLGPDTGFDAIDDQPVAVSMNRFFSHLDQEGLLAKTIVYNLNPRDTELMVANAYNFNDGSVPGKMQYGAAWWFLDQIKGMEDQLNALSSLGLLSRFVGMLTDSRSFLSYPRHEYFRRILCNMLGNEIEKGLLPASELSFIGQMVEDISYNNAKRYFDF</sequence>
<comment type="similarity">
    <text evidence="3 7">Belongs to the metallo-dependent hydrolases superfamily. Uronate isomerase family.</text>
</comment>
<dbReference type="AlphaFoldDB" id="A6LGS6"/>
<dbReference type="NCBIfam" id="NF002794">
    <property type="entry name" value="PRK02925.1"/>
    <property type="match status" value="1"/>
</dbReference>
<dbReference type="PANTHER" id="PTHR30068">
    <property type="entry name" value="URONATE ISOMERASE"/>
    <property type="match status" value="1"/>
</dbReference>
<dbReference type="HOGENOM" id="CLU_044465_1_0_10"/>
<dbReference type="GO" id="GO:0019698">
    <property type="term" value="P:D-galacturonate catabolic process"/>
    <property type="evidence" value="ECO:0007669"/>
    <property type="project" value="TreeGrafter"/>
</dbReference>
<dbReference type="KEGG" id="pdi:BDI_3184"/>
<dbReference type="EC" id="5.3.1.12" evidence="4 7"/>
<dbReference type="InterPro" id="IPR003766">
    <property type="entry name" value="Uronate_isomerase"/>
</dbReference>
<dbReference type="GO" id="GO:0008880">
    <property type="term" value="F:glucuronate isomerase activity"/>
    <property type="evidence" value="ECO:0007669"/>
    <property type="project" value="UniProtKB-UniRule"/>
</dbReference>
<name>A6LGS6_PARD8</name>
<dbReference type="Pfam" id="PF02614">
    <property type="entry name" value="UxaC"/>
    <property type="match status" value="1"/>
</dbReference>
<keyword evidence="9" id="KW-1185">Reference proteome</keyword>